<gene>
    <name evidence="2" type="ORF">VIBC2010_16299</name>
</gene>
<dbReference type="Proteomes" id="UP000002943">
    <property type="component" value="Unassembled WGS sequence"/>
</dbReference>
<reference evidence="2 3" key="1">
    <citation type="journal article" date="2012" name="Int. J. Syst. Evol. Microbiol.">
        <title>Vibrio caribbeanicus sp. nov., isolated from the marine sponge Scleritoderma cyanea.</title>
        <authorList>
            <person name="Hoffmann M."/>
            <person name="Monday S.R."/>
            <person name="Allard M.W."/>
            <person name="Strain E.A."/>
            <person name="Whittaker P."/>
            <person name="Naum M."/>
            <person name="McCarthy P.J."/>
            <person name="Lopez J.V."/>
            <person name="Fischer M."/>
            <person name="Brown E.W."/>
        </authorList>
    </citation>
    <scope>NUCLEOTIDE SEQUENCE [LARGE SCALE GENOMIC DNA]</scope>
    <source>
        <strain evidence="2 3">ATCC BAA-2122</strain>
    </source>
</reference>
<accession>E3BEX4</accession>
<evidence type="ECO:0000313" key="3">
    <source>
        <dbReference type="Proteomes" id="UP000002943"/>
    </source>
</evidence>
<protein>
    <submittedName>
        <fullName evidence="2">Uncharacterized protein</fullName>
    </submittedName>
</protein>
<evidence type="ECO:0000256" key="1">
    <source>
        <dbReference type="SAM" id="SignalP"/>
    </source>
</evidence>
<sequence length="183" mass="20921">MNVNLYINKFFVVCFLILLSINSSQGTEAWCGLNPEGICLRALHEDNNKVKALLDRVITYQTIFVGYDLTSTRSWFGMNERMGVLVHTDIALNADYNDEANESVWFTAYRAINAQCWLRSELLYFYDDWSGKNIIERPVNYPGSKANGVLLQDMINRVSPNGYLTDNQGEEVYFCQEEISVTG</sequence>
<comment type="caution">
    <text evidence="2">The sequence shown here is derived from an EMBL/GenBank/DDBJ whole genome shotgun (WGS) entry which is preliminary data.</text>
</comment>
<dbReference type="OrthoDB" id="5880634at2"/>
<proteinExistence type="predicted"/>
<dbReference type="RefSeq" id="WP_009599417.1">
    <property type="nucleotide sequence ID" value="NZ_AEIU01000003.1"/>
</dbReference>
<name>E3BEX4_9VIBR</name>
<dbReference type="EMBL" id="AEIU01000003">
    <property type="protein sequence ID" value="EFP98491.1"/>
    <property type="molecule type" value="Genomic_DNA"/>
</dbReference>
<organism evidence="2 3">
    <name type="scientific">Vibrio caribbeanicus ATCC BAA-2122</name>
    <dbReference type="NCBI Taxonomy" id="796620"/>
    <lineage>
        <taxon>Bacteria</taxon>
        <taxon>Pseudomonadati</taxon>
        <taxon>Pseudomonadota</taxon>
        <taxon>Gammaproteobacteria</taxon>
        <taxon>Vibrionales</taxon>
        <taxon>Vibrionaceae</taxon>
        <taxon>Vibrio</taxon>
    </lineage>
</organism>
<feature type="signal peptide" evidence="1">
    <location>
        <begin position="1"/>
        <end position="29"/>
    </location>
</feature>
<feature type="chain" id="PRO_5003166905" evidence="1">
    <location>
        <begin position="30"/>
        <end position="183"/>
    </location>
</feature>
<keyword evidence="1" id="KW-0732">Signal</keyword>
<keyword evidence="3" id="KW-1185">Reference proteome</keyword>
<dbReference type="AlphaFoldDB" id="E3BEX4"/>
<evidence type="ECO:0000313" key="2">
    <source>
        <dbReference type="EMBL" id="EFP98491.1"/>
    </source>
</evidence>